<keyword evidence="5" id="KW-1185">Reference proteome</keyword>
<feature type="domain" description="YhaN AAA" evidence="3">
    <location>
        <begin position="1"/>
        <end position="209"/>
    </location>
</feature>
<dbReference type="EMBL" id="SIHJ01000001">
    <property type="protein sequence ID" value="TWT37557.1"/>
    <property type="molecule type" value="Genomic_DNA"/>
</dbReference>
<dbReference type="InterPro" id="IPR038734">
    <property type="entry name" value="YhaN_AAA"/>
</dbReference>
<keyword evidence="1" id="KW-0175">Coiled coil</keyword>
<feature type="coiled-coil region" evidence="1">
    <location>
        <begin position="446"/>
        <end position="473"/>
    </location>
</feature>
<accession>A0A5C5VHU4</accession>
<feature type="transmembrane region" description="Helical" evidence="2">
    <location>
        <begin position="507"/>
        <end position="528"/>
    </location>
</feature>
<feature type="coiled-coil region" evidence="1">
    <location>
        <begin position="763"/>
        <end position="873"/>
    </location>
</feature>
<feature type="coiled-coil region" evidence="1">
    <location>
        <begin position="533"/>
        <end position="626"/>
    </location>
</feature>
<dbReference type="SUPFAM" id="SSF52540">
    <property type="entry name" value="P-loop containing nucleoside triphosphate hydrolases"/>
    <property type="match status" value="1"/>
</dbReference>
<evidence type="ECO:0000313" key="4">
    <source>
        <dbReference type="EMBL" id="TWT37557.1"/>
    </source>
</evidence>
<proteinExistence type="predicted"/>
<organism evidence="4 5">
    <name type="scientific">Posidoniimonas corsicana</name>
    <dbReference type="NCBI Taxonomy" id="1938618"/>
    <lineage>
        <taxon>Bacteria</taxon>
        <taxon>Pseudomonadati</taxon>
        <taxon>Planctomycetota</taxon>
        <taxon>Planctomycetia</taxon>
        <taxon>Pirellulales</taxon>
        <taxon>Lacipirellulaceae</taxon>
        <taxon>Posidoniimonas</taxon>
    </lineage>
</organism>
<comment type="caution">
    <text evidence="4">The sequence shown here is derived from an EMBL/GenBank/DDBJ whole genome shotgun (WGS) entry which is preliminary data.</text>
</comment>
<name>A0A5C5VHU4_9BACT</name>
<keyword evidence="2" id="KW-0472">Membrane</keyword>
<dbReference type="InterPro" id="IPR027417">
    <property type="entry name" value="P-loop_NTPase"/>
</dbReference>
<dbReference type="PANTHER" id="PTHR41259:SF1">
    <property type="entry name" value="DOUBLE-STRAND BREAK REPAIR RAD50 ATPASE, PUTATIVE-RELATED"/>
    <property type="match status" value="1"/>
</dbReference>
<reference evidence="4 5" key="1">
    <citation type="submission" date="2019-02" db="EMBL/GenBank/DDBJ databases">
        <title>Deep-cultivation of Planctomycetes and their phenomic and genomic characterization uncovers novel biology.</title>
        <authorList>
            <person name="Wiegand S."/>
            <person name="Jogler M."/>
            <person name="Boedeker C."/>
            <person name="Pinto D."/>
            <person name="Vollmers J."/>
            <person name="Rivas-Marin E."/>
            <person name="Kohn T."/>
            <person name="Peeters S.H."/>
            <person name="Heuer A."/>
            <person name="Rast P."/>
            <person name="Oberbeckmann S."/>
            <person name="Bunk B."/>
            <person name="Jeske O."/>
            <person name="Meyerdierks A."/>
            <person name="Storesund J.E."/>
            <person name="Kallscheuer N."/>
            <person name="Luecker S."/>
            <person name="Lage O.M."/>
            <person name="Pohl T."/>
            <person name="Merkel B.J."/>
            <person name="Hornburger P."/>
            <person name="Mueller R.-W."/>
            <person name="Bruemmer F."/>
            <person name="Labrenz M."/>
            <person name="Spormann A.M."/>
            <person name="Op Den Camp H."/>
            <person name="Overmann J."/>
            <person name="Amann R."/>
            <person name="Jetten M.S.M."/>
            <person name="Mascher T."/>
            <person name="Medema M.H."/>
            <person name="Devos D.P."/>
            <person name="Kaster A.-K."/>
            <person name="Ovreas L."/>
            <person name="Rohde M."/>
            <person name="Galperin M.Y."/>
            <person name="Jogler C."/>
        </authorList>
    </citation>
    <scope>NUCLEOTIDE SEQUENCE [LARGE SCALE GENOMIC DNA]</scope>
    <source>
        <strain evidence="4 5">KOR34</strain>
    </source>
</reference>
<dbReference type="OrthoDB" id="9764467at2"/>
<dbReference type="Proteomes" id="UP000316714">
    <property type="component" value="Unassembled WGS sequence"/>
</dbReference>
<gene>
    <name evidence="4" type="primary">smc_6</name>
    <name evidence="4" type="ORF">KOR34_25100</name>
</gene>
<dbReference type="PANTHER" id="PTHR41259">
    <property type="entry name" value="DOUBLE-STRAND BREAK REPAIR RAD50 ATPASE, PUTATIVE-RELATED"/>
    <property type="match status" value="1"/>
</dbReference>
<evidence type="ECO:0000256" key="2">
    <source>
        <dbReference type="SAM" id="Phobius"/>
    </source>
</evidence>
<feature type="transmembrane region" description="Helical" evidence="2">
    <location>
        <begin position="480"/>
        <end position="500"/>
    </location>
</feature>
<dbReference type="Pfam" id="PF13514">
    <property type="entry name" value="AAA_27"/>
    <property type="match status" value="1"/>
</dbReference>
<feature type="coiled-coil region" evidence="1">
    <location>
        <begin position="389"/>
        <end position="416"/>
    </location>
</feature>
<evidence type="ECO:0000313" key="5">
    <source>
        <dbReference type="Proteomes" id="UP000316714"/>
    </source>
</evidence>
<keyword evidence="2" id="KW-0812">Transmembrane</keyword>
<evidence type="ECO:0000259" key="3">
    <source>
        <dbReference type="Pfam" id="PF13514"/>
    </source>
</evidence>
<feature type="coiled-coil region" evidence="1">
    <location>
        <begin position="217"/>
        <end position="244"/>
    </location>
</feature>
<evidence type="ECO:0000256" key="1">
    <source>
        <dbReference type="SAM" id="Coils"/>
    </source>
</evidence>
<dbReference type="AlphaFoldDB" id="A0A5C5VHU4"/>
<dbReference type="Gene3D" id="3.40.50.300">
    <property type="entry name" value="P-loop containing nucleotide triphosphate hydrolases"/>
    <property type="match status" value="2"/>
</dbReference>
<sequence length="1159" mass="131404">MRITDLHVDGFGVWHDLRLNRLSPEITVFYGPNEAGKTTLMQFMRTMLYGVSADRRERYLPPREGGKPGGRMGLESEAGRFEATRYAERDKDDRGRVTVFRPDGETEGDRLLREALEGVDEATYNNVFSVGLDEIQSLGALSGDEVAKAIYRLTSGLDRVSLYDVIQGLESSRRKLLAPQELDSVIGGLVGRRDTLLTEISDLSAQGRRWAKIAVEIDELGVSVDDAHARLKDAERAARRLEIAINLKPQWTERAKIDERLLGYAGLHVLGEGAIEELDELNEKIEEHARQRDMLRGQRKQVRQEADELGVNEVLMRSCCRLDALGEQAEWIEALEREAEDGDAELNKLVARIDSETARLAAMWSHDPDEAPELTREMVDELEPQGRAIAAAESAAAEAREQLDRKRNSERSYQSKIETAMAAGGKMGLPTDINEAGELVARLRRRQQAEHKLELAERHARELEEQNFELEDRQVIPLEGFFFMGGLFMVGVLVCGWWLLNQETAFVNLGGGWFALAGLALSIGVWMYKYYREDNAAEELDGCERQMEVAAKQIKEAQRDLKALSAELNITDGSASLQLQHAERHLAELEQTLPVETQRRQASEEVAAAEAEYDAAKQRLADTLQRWTAALASLGLPDSITPKDLAAMAGQYEQLAEWQLKAENRQDEVDRRAREYERVTQRIAALAEEADLVVDEATPLEQLEALLSERRLQQGRIDHRKKLMERGKALKEKQARHSAEIDSLEAHRDSLFRTARCEDEDAYRRLADKLAEAEELRERRQRVTAEIAAAIGRLGTEDDFAPLLAEDQIGQLDAQWQTLIERHEEIEAELRGLQSQQGALTEQQKSLGQDVTIADKRMELGEVEAQLAQAGERWRERAAIGQMLELIRSDYEANRQPETLVEASRYMEQLTDGRYTRVWTPLANDILLVDNRDGQSIAVEALSRGTREQLFLSVRLALVAMYARRGIQLPMVLDDILVNFDAGRSRTAAKVMINFAKAGHQLFVFTCHEHVWEIFKNLNADVRRLPSREDGVVEQVEEEVEEIIEETLEPEPVVEPAPAPVEVVEAEPAAVEAHYLDLQPEERVERHEYLEAVYEELAPRAERVVVESEVDYEFPRAEPAAEPEEIEYRWDERGESNRYDYDDSPLSQRDVDVYAVVRR</sequence>
<feature type="coiled-coil region" evidence="1">
    <location>
        <begin position="271"/>
        <end position="305"/>
    </location>
</feature>
<keyword evidence="2" id="KW-1133">Transmembrane helix</keyword>
<dbReference type="RefSeq" id="WP_146564888.1">
    <property type="nucleotide sequence ID" value="NZ_SIHJ01000001.1"/>
</dbReference>
<protein>
    <submittedName>
        <fullName evidence="4">Chromosome partition protein Smc</fullName>
    </submittedName>
</protein>